<keyword evidence="2" id="KW-1185">Reference proteome</keyword>
<evidence type="ECO:0000313" key="1">
    <source>
        <dbReference type="EMBL" id="KKM44646.1"/>
    </source>
</evidence>
<protein>
    <submittedName>
        <fullName evidence="1">Uncharacterized protein</fullName>
    </submittedName>
</protein>
<dbReference type="EMBL" id="LBFI01000053">
    <property type="protein sequence ID" value="KKM44646.1"/>
    <property type="molecule type" value="Genomic_DNA"/>
</dbReference>
<organism evidence="1 2">
    <name type="scientific">Rathayibacter toxicus</name>
    <dbReference type="NCBI Taxonomy" id="145458"/>
    <lineage>
        <taxon>Bacteria</taxon>
        <taxon>Bacillati</taxon>
        <taxon>Actinomycetota</taxon>
        <taxon>Actinomycetes</taxon>
        <taxon>Micrococcales</taxon>
        <taxon>Microbacteriaceae</taxon>
        <taxon>Rathayibacter</taxon>
    </lineage>
</organism>
<comment type="caution">
    <text evidence="1">The sequence shown here is derived from an EMBL/GenBank/DDBJ whole genome shotgun (WGS) entry which is preliminary data.</text>
</comment>
<name>A0A0U1PRJ9_9MICO</name>
<accession>A0A0U1PRJ9</accession>
<reference evidence="1 2" key="1">
    <citation type="submission" date="2015-04" db="EMBL/GenBank/DDBJ databases">
        <title>Draft genome sequence of Rathayibacter toxicus strain FH-142 (AKA 70134 or CS 32), a Western Australian isolate.</title>
        <authorList>
            <consortium name="Consortium for Microbial Forensics and Genomics (microFORGE)"/>
            <person name="Knight B.M."/>
            <person name="Roberts D.P."/>
            <person name="Lin D."/>
            <person name="Hari K."/>
            <person name="Fletcher J."/>
            <person name="Melcher U."/>
            <person name="Blagden T."/>
            <person name="Luster D.G."/>
            <person name="Sechler A.J."/>
            <person name="Schneider W.L."/>
            <person name="Winegar R.A."/>
        </authorList>
    </citation>
    <scope>NUCLEOTIDE SEQUENCE [LARGE SCALE GENOMIC DNA]</scope>
    <source>
        <strain evidence="1 2">FH142</strain>
    </source>
</reference>
<evidence type="ECO:0000313" key="2">
    <source>
        <dbReference type="Proteomes" id="UP000052979"/>
    </source>
</evidence>
<dbReference type="AlphaFoldDB" id="A0A0U1PRJ9"/>
<proteinExistence type="predicted"/>
<sequence length="101" mass="11296">MTRNSIFDADVYARVDELIGSLQWTTRKQFANDRNCFSRTGSRVRDWKFGDKVSAPDMHGAFMKDYGHAGAEFVDDALTRFLTILGAVIRAAEDSDDCPVG</sequence>
<dbReference type="Proteomes" id="UP000052979">
    <property type="component" value="Unassembled WGS sequence"/>
</dbReference>
<gene>
    <name evidence="1" type="ORF">VT73_09010</name>
</gene>
<dbReference type="PATRIC" id="fig|145458.8.peg.2046"/>